<dbReference type="PROSITE" id="PS51099">
    <property type="entry name" value="PTS_EIIB_TYPE_2"/>
    <property type="match status" value="1"/>
</dbReference>
<protein>
    <submittedName>
        <fullName evidence="9">Transcription antiterminator BglG</fullName>
    </submittedName>
</protein>
<keyword evidence="4" id="KW-0804">Transcription</keyword>
<dbReference type="PANTHER" id="PTHR30185:SF18">
    <property type="entry name" value="TRANSCRIPTIONAL REGULATOR MTLR"/>
    <property type="match status" value="1"/>
</dbReference>
<dbReference type="CDD" id="cd05568">
    <property type="entry name" value="PTS_IIB_bgl_like"/>
    <property type="match status" value="1"/>
</dbReference>
<keyword evidence="2" id="KW-0805">Transcription regulation</keyword>
<dbReference type="GO" id="GO:0006355">
    <property type="term" value="P:regulation of DNA-templated transcription"/>
    <property type="evidence" value="ECO:0007669"/>
    <property type="project" value="InterPro"/>
</dbReference>
<dbReference type="AlphaFoldDB" id="A0A132P489"/>
<evidence type="ECO:0000256" key="3">
    <source>
        <dbReference type="ARBA" id="ARBA00023159"/>
    </source>
</evidence>
<evidence type="ECO:0000259" key="6">
    <source>
        <dbReference type="PROSITE" id="PS51094"/>
    </source>
</evidence>
<evidence type="ECO:0000313" key="9">
    <source>
        <dbReference type="EMBL" id="KWX17133.1"/>
    </source>
</evidence>
<evidence type="ECO:0000256" key="2">
    <source>
        <dbReference type="ARBA" id="ARBA00023015"/>
    </source>
</evidence>
<dbReference type="PROSITE" id="PS51094">
    <property type="entry name" value="PTS_EIIA_TYPE_2"/>
    <property type="match status" value="1"/>
</dbReference>
<keyword evidence="5" id="KW-0175">Coiled coil</keyword>
<dbReference type="InterPro" id="IPR007737">
    <property type="entry name" value="Mga_HTH"/>
</dbReference>
<dbReference type="InterPro" id="IPR050661">
    <property type="entry name" value="BglG_antiterminators"/>
</dbReference>
<feature type="domain" description="PRD" evidence="8">
    <location>
        <begin position="296"/>
        <end position="402"/>
    </location>
</feature>
<dbReference type="Gene3D" id="1.10.1790.10">
    <property type="entry name" value="PRD domain"/>
    <property type="match status" value="1"/>
</dbReference>
<dbReference type="Gene3D" id="3.40.930.10">
    <property type="entry name" value="Mannitol-specific EII, Chain A"/>
    <property type="match status" value="1"/>
</dbReference>
<dbReference type="RefSeq" id="WP_002317825.1">
    <property type="nucleotide sequence ID" value="NZ_LOQQ01000133.1"/>
</dbReference>
<keyword evidence="3" id="KW-0010">Activator</keyword>
<evidence type="ECO:0000259" key="8">
    <source>
        <dbReference type="PROSITE" id="PS51372"/>
    </source>
</evidence>
<dbReference type="InterPro" id="IPR016152">
    <property type="entry name" value="PTrfase/Anion_transptr"/>
</dbReference>
<sequence>MYLSPREKQLLAEFLSSPSPVSIQKMMNLLKVSKRTVYRELDNLEVSLKSVNASLKKAARGSFVIEASEEVLEQLKENTDGKSNDLSTAKRQHAILAELLLTKEPLSLAHFMESYRISNTTFYADIKQLEESIRQLPLEIIRNQGYEIEGPEKYRRLLTANVLELEINEYELFHSISFDASLNYFFRFVDPQHLSLARKVIGEELIQKKTNLSDRKLEHLVLMLTLTMERVTKNHLLTNETYNGLANKELLQTAKRLFSRIASETKQLYPVNEIVFFAGLLNDFTNSFDQNFFEETFDTQLAYLVKQLIQEVSEETNVHFYEDETLDKMLLTHLSGVFSRAVLQEETLTNPILEKIMVQYEEVANAIRKAVERIFQEKKLSEEEIAYMVLHFANSLERSPKESNISIAGFSPSGLASTSMLELRLKRYFPFIQQIHFYRIADLKKIDLQEEYDVVISTSILPGYNGTYILVSPLLLEEEVKQLKEAFSHIEKKKRQKNTYNSNNEWMLEDTYEETMHFMEQINQLLDRFFIQELDNPETISETIRSLFPYFPEGLVTDEEVVHRRLLKRYEQAPIGIPHTNMGLFHTSSSLIFKPIFCIFNLKHPLTIEGMDRQPVDLSRMLVMLAPSPIQEKDGILLGKISGAIIMNDLNTEIFRSGNKEIVYQLLAKILIEEIKK</sequence>
<dbReference type="InterPro" id="IPR036388">
    <property type="entry name" value="WH-like_DNA-bd_sf"/>
</dbReference>
<dbReference type="Pfam" id="PF05043">
    <property type="entry name" value="Mga"/>
    <property type="match status" value="1"/>
</dbReference>
<dbReference type="Proteomes" id="UP000070452">
    <property type="component" value="Unassembled WGS sequence"/>
</dbReference>
<dbReference type="GO" id="GO:0008982">
    <property type="term" value="F:protein-N(PI)-phosphohistidine-sugar phosphotransferase activity"/>
    <property type="evidence" value="ECO:0007669"/>
    <property type="project" value="InterPro"/>
</dbReference>
<dbReference type="Pfam" id="PF00359">
    <property type="entry name" value="PTS_EIIA_2"/>
    <property type="match status" value="1"/>
</dbReference>
<dbReference type="SUPFAM" id="SSF63520">
    <property type="entry name" value="PTS-regulatory domain, PRD"/>
    <property type="match status" value="1"/>
</dbReference>
<comment type="caution">
    <text evidence="9">The sequence shown here is derived from an EMBL/GenBank/DDBJ whole genome shotgun (WGS) entry which is preliminary data.</text>
</comment>
<dbReference type="InterPro" id="IPR011608">
    <property type="entry name" value="PRD"/>
</dbReference>
<evidence type="ECO:0000313" key="10">
    <source>
        <dbReference type="Proteomes" id="UP000070452"/>
    </source>
</evidence>
<dbReference type="InterPro" id="IPR036634">
    <property type="entry name" value="PRD_sf"/>
</dbReference>
<name>A0A132P489_ENTFC</name>
<dbReference type="SUPFAM" id="SSF55804">
    <property type="entry name" value="Phoshotransferase/anion transport protein"/>
    <property type="match status" value="1"/>
</dbReference>
<dbReference type="Gene3D" id="1.10.10.10">
    <property type="entry name" value="Winged helix-like DNA-binding domain superfamily/Winged helix DNA-binding domain"/>
    <property type="match status" value="2"/>
</dbReference>
<dbReference type="PANTHER" id="PTHR30185">
    <property type="entry name" value="CRYPTIC BETA-GLUCOSIDE BGL OPERON ANTITERMINATOR"/>
    <property type="match status" value="1"/>
</dbReference>
<evidence type="ECO:0000259" key="7">
    <source>
        <dbReference type="PROSITE" id="PS51099"/>
    </source>
</evidence>
<dbReference type="Pfam" id="PF08279">
    <property type="entry name" value="HTH_11"/>
    <property type="match status" value="1"/>
</dbReference>
<feature type="domain" description="PTS EIIB type-2" evidence="7">
    <location>
        <begin position="405"/>
        <end position="495"/>
    </location>
</feature>
<dbReference type="Pfam" id="PF00874">
    <property type="entry name" value="PRD"/>
    <property type="match status" value="2"/>
</dbReference>
<proteinExistence type="predicted"/>
<dbReference type="EMBL" id="LRHK01000001">
    <property type="protein sequence ID" value="KWX17133.1"/>
    <property type="molecule type" value="Genomic_DNA"/>
</dbReference>
<dbReference type="InterPro" id="IPR002178">
    <property type="entry name" value="PTS_EIIA_type-2_dom"/>
</dbReference>
<accession>A0A132P489</accession>
<evidence type="ECO:0000256" key="4">
    <source>
        <dbReference type="ARBA" id="ARBA00023163"/>
    </source>
</evidence>
<evidence type="ECO:0000256" key="1">
    <source>
        <dbReference type="ARBA" id="ARBA00022737"/>
    </source>
</evidence>
<dbReference type="InterPro" id="IPR013011">
    <property type="entry name" value="PTS_EIIB_2"/>
</dbReference>
<feature type="coiled-coil region" evidence="5">
    <location>
        <begin position="65"/>
        <end position="92"/>
    </location>
</feature>
<organism evidence="9 10">
    <name type="scientific">Enterococcus faecium</name>
    <name type="common">Streptococcus faecium</name>
    <dbReference type="NCBI Taxonomy" id="1352"/>
    <lineage>
        <taxon>Bacteria</taxon>
        <taxon>Bacillati</taxon>
        <taxon>Bacillota</taxon>
        <taxon>Bacilli</taxon>
        <taxon>Lactobacillales</taxon>
        <taxon>Enterococcaceae</taxon>
        <taxon>Enterococcus</taxon>
    </lineage>
</organism>
<evidence type="ECO:0000256" key="5">
    <source>
        <dbReference type="SAM" id="Coils"/>
    </source>
</evidence>
<feature type="domain" description="PTS EIIA type-2" evidence="6">
    <location>
        <begin position="524"/>
        <end position="670"/>
    </location>
</feature>
<dbReference type="InterPro" id="IPR013196">
    <property type="entry name" value="HTH_11"/>
</dbReference>
<gene>
    <name evidence="9" type="ORF">AWT83_00900</name>
</gene>
<dbReference type="GO" id="GO:0009401">
    <property type="term" value="P:phosphoenolpyruvate-dependent sugar phosphotransferase system"/>
    <property type="evidence" value="ECO:0007669"/>
    <property type="project" value="InterPro"/>
</dbReference>
<dbReference type="PROSITE" id="PS51372">
    <property type="entry name" value="PRD_2"/>
    <property type="match status" value="1"/>
</dbReference>
<keyword evidence="1" id="KW-0677">Repeat</keyword>
<reference evidence="9 10" key="1">
    <citation type="submission" date="2016-01" db="EMBL/GenBank/DDBJ databases">
        <title>Molecular Mechanisms for transfer of large genomic segments between Enterococcus faecium strains.</title>
        <authorList>
            <person name="Garcia-Solache M.A."/>
            <person name="Lebreton F."/>
            <person name="Mclaughlin R.E."/>
            <person name="Whiteaker J.D."/>
            <person name="Gilmore M.S."/>
            <person name="Rice L.B."/>
        </authorList>
    </citation>
    <scope>NUCLEOTIDE SEQUENCE [LARGE SCALE GENOMIC DNA]</scope>
    <source>
        <strain evidence="9 10">D344RRF x C68</strain>
    </source>
</reference>